<feature type="compositionally biased region" description="Polar residues" evidence="1">
    <location>
        <begin position="74"/>
        <end position="100"/>
    </location>
</feature>
<accession>A0AAV4TKP4</accession>
<gene>
    <name evidence="2" type="ORF">CEXT_281891</name>
</gene>
<organism evidence="2 3">
    <name type="scientific">Caerostris extrusa</name>
    <name type="common">Bark spider</name>
    <name type="synonym">Caerostris bankana</name>
    <dbReference type="NCBI Taxonomy" id="172846"/>
    <lineage>
        <taxon>Eukaryota</taxon>
        <taxon>Metazoa</taxon>
        <taxon>Ecdysozoa</taxon>
        <taxon>Arthropoda</taxon>
        <taxon>Chelicerata</taxon>
        <taxon>Arachnida</taxon>
        <taxon>Araneae</taxon>
        <taxon>Araneomorphae</taxon>
        <taxon>Entelegynae</taxon>
        <taxon>Araneoidea</taxon>
        <taxon>Araneidae</taxon>
        <taxon>Caerostris</taxon>
    </lineage>
</organism>
<dbReference type="Proteomes" id="UP001054945">
    <property type="component" value="Unassembled WGS sequence"/>
</dbReference>
<evidence type="ECO:0000313" key="3">
    <source>
        <dbReference type="Proteomes" id="UP001054945"/>
    </source>
</evidence>
<comment type="caution">
    <text evidence="2">The sequence shown here is derived from an EMBL/GenBank/DDBJ whole genome shotgun (WGS) entry which is preliminary data.</text>
</comment>
<protein>
    <submittedName>
        <fullName evidence="2">Uncharacterized protein</fullName>
    </submittedName>
</protein>
<keyword evidence="3" id="KW-1185">Reference proteome</keyword>
<dbReference type="AlphaFoldDB" id="A0AAV4TKP4"/>
<reference evidence="2 3" key="1">
    <citation type="submission" date="2021-06" db="EMBL/GenBank/DDBJ databases">
        <title>Caerostris extrusa draft genome.</title>
        <authorList>
            <person name="Kono N."/>
            <person name="Arakawa K."/>
        </authorList>
    </citation>
    <scope>NUCLEOTIDE SEQUENCE [LARGE SCALE GENOMIC DNA]</scope>
</reference>
<evidence type="ECO:0000256" key="1">
    <source>
        <dbReference type="SAM" id="MobiDB-lite"/>
    </source>
</evidence>
<dbReference type="EMBL" id="BPLR01011464">
    <property type="protein sequence ID" value="GIY46690.1"/>
    <property type="molecule type" value="Genomic_DNA"/>
</dbReference>
<feature type="region of interest" description="Disordered" evidence="1">
    <location>
        <begin position="59"/>
        <end position="107"/>
    </location>
</feature>
<sequence length="125" mass="14005">MHTHKGCACITANHRAFWKEGLVENKSEKDGRGYYRTLICHGLSGVTAGFLSRRLINSDRTKRGDTPPSALFWSPTNEGKSMGKLQQEQSNKTCSGSRYSDNGRGKISQSHKSLPKCIFFPILNW</sequence>
<proteinExistence type="predicted"/>
<name>A0AAV4TKP4_CAEEX</name>
<evidence type="ECO:0000313" key="2">
    <source>
        <dbReference type="EMBL" id="GIY46690.1"/>
    </source>
</evidence>